<feature type="transmembrane region" description="Helical" evidence="9">
    <location>
        <begin position="58"/>
        <end position="76"/>
    </location>
</feature>
<feature type="transmembrane region" description="Helical" evidence="9">
    <location>
        <begin position="137"/>
        <end position="158"/>
    </location>
</feature>
<evidence type="ECO:0000256" key="7">
    <source>
        <dbReference type="ARBA" id="ARBA00023136"/>
    </source>
</evidence>
<evidence type="ECO:0000256" key="9">
    <source>
        <dbReference type="RuleBase" id="RU369079"/>
    </source>
</evidence>
<protein>
    <recommendedName>
        <fullName evidence="9">TRAP transporter small permease protein</fullName>
    </recommendedName>
</protein>
<evidence type="ECO:0000256" key="8">
    <source>
        <dbReference type="ARBA" id="ARBA00038436"/>
    </source>
</evidence>
<feature type="transmembrane region" description="Helical" evidence="9">
    <location>
        <begin position="97"/>
        <end position="117"/>
    </location>
</feature>
<evidence type="ECO:0000313" key="12">
    <source>
        <dbReference type="Proteomes" id="UP001597353"/>
    </source>
</evidence>
<dbReference type="RefSeq" id="WP_390258364.1">
    <property type="nucleotide sequence ID" value="NZ_JBHUGH010000001.1"/>
</dbReference>
<evidence type="ECO:0000313" key="11">
    <source>
        <dbReference type="EMBL" id="MFD1910602.1"/>
    </source>
</evidence>
<dbReference type="PANTHER" id="PTHR35011">
    <property type="entry name" value="2,3-DIKETO-L-GULONATE TRAP TRANSPORTER SMALL PERMEASE PROTEIN YIAM"/>
    <property type="match status" value="1"/>
</dbReference>
<comment type="caution">
    <text evidence="11">The sequence shown here is derived from an EMBL/GenBank/DDBJ whole genome shotgun (WGS) entry which is preliminary data.</text>
</comment>
<evidence type="ECO:0000259" key="10">
    <source>
        <dbReference type="Pfam" id="PF04290"/>
    </source>
</evidence>
<keyword evidence="7 9" id="KW-0472">Membrane</keyword>
<evidence type="ECO:0000256" key="5">
    <source>
        <dbReference type="ARBA" id="ARBA00022692"/>
    </source>
</evidence>
<evidence type="ECO:0000256" key="1">
    <source>
        <dbReference type="ARBA" id="ARBA00004429"/>
    </source>
</evidence>
<keyword evidence="2 9" id="KW-0813">Transport</keyword>
<keyword evidence="12" id="KW-1185">Reference proteome</keyword>
<feature type="transmembrane region" description="Helical" evidence="9">
    <location>
        <begin position="7"/>
        <end position="29"/>
    </location>
</feature>
<dbReference type="InterPro" id="IPR007387">
    <property type="entry name" value="TRAP_DctQ"/>
</dbReference>
<comment type="subcellular location">
    <subcellularLocation>
        <location evidence="1 9">Cell inner membrane</location>
        <topology evidence="1 9">Multi-pass membrane protein</topology>
    </subcellularLocation>
</comment>
<keyword evidence="6 9" id="KW-1133">Transmembrane helix</keyword>
<evidence type="ECO:0000256" key="4">
    <source>
        <dbReference type="ARBA" id="ARBA00022519"/>
    </source>
</evidence>
<name>A0ABW4S107_9RHOB</name>
<organism evidence="11 12">
    <name type="scientific">Halodurantibacterium flavum</name>
    <dbReference type="NCBI Taxonomy" id="1382802"/>
    <lineage>
        <taxon>Bacteria</taxon>
        <taxon>Pseudomonadati</taxon>
        <taxon>Pseudomonadota</taxon>
        <taxon>Alphaproteobacteria</taxon>
        <taxon>Rhodobacterales</taxon>
        <taxon>Paracoccaceae</taxon>
        <taxon>Halodurantibacterium</taxon>
    </lineage>
</organism>
<keyword evidence="3" id="KW-1003">Cell membrane</keyword>
<comment type="subunit">
    <text evidence="9">The complex comprises the extracytoplasmic solute receptor protein and the two transmembrane proteins.</text>
</comment>
<evidence type="ECO:0000256" key="2">
    <source>
        <dbReference type="ARBA" id="ARBA00022448"/>
    </source>
</evidence>
<proteinExistence type="inferred from homology"/>
<evidence type="ECO:0000256" key="3">
    <source>
        <dbReference type="ARBA" id="ARBA00022475"/>
    </source>
</evidence>
<keyword evidence="4 9" id="KW-0997">Cell inner membrane</keyword>
<dbReference type="Pfam" id="PF04290">
    <property type="entry name" value="DctQ"/>
    <property type="match status" value="1"/>
</dbReference>
<gene>
    <name evidence="11" type="ORF">ACFSGJ_00055</name>
</gene>
<accession>A0ABW4S107</accession>
<dbReference type="Proteomes" id="UP001597353">
    <property type="component" value="Unassembled WGS sequence"/>
</dbReference>
<evidence type="ECO:0000256" key="6">
    <source>
        <dbReference type="ARBA" id="ARBA00022989"/>
    </source>
</evidence>
<comment type="function">
    <text evidence="9">Part of the tripartite ATP-independent periplasmic (TRAP) transport system.</text>
</comment>
<dbReference type="PANTHER" id="PTHR35011:SF10">
    <property type="entry name" value="TRAP TRANSPORTER SMALL PERMEASE PROTEIN"/>
    <property type="match status" value="1"/>
</dbReference>
<reference evidence="12" key="1">
    <citation type="journal article" date="2019" name="Int. J. Syst. Evol. Microbiol.">
        <title>The Global Catalogue of Microorganisms (GCM) 10K type strain sequencing project: providing services to taxonomists for standard genome sequencing and annotation.</title>
        <authorList>
            <consortium name="The Broad Institute Genomics Platform"/>
            <consortium name="The Broad Institute Genome Sequencing Center for Infectious Disease"/>
            <person name="Wu L."/>
            <person name="Ma J."/>
        </authorList>
    </citation>
    <scope>NUCLEOTIDE SEQUENCE [LARGE SCALE GENOMIC DNA]</scope>
    <source>
        <strain evidence="12">CGMCC 4.7242</strain>
    </source>
</reference>
<sequence length="186" mass="19635">MRKALETLYGAALAGTCIALATIALLVFLQVSGRALDQVLVALGQPRLGLSVPSLAEIGGYLSGVAAFLALGPALRSASHIRVTLVLRAFGPRGDRIATALVLLVALGLALFMVRAMGAQALTSYQRGSMSYGMLPVSLWIPQGLMVLGLAIFVLALLDELVTLIRRGTAPFRDIERNREITEGGH</sequence>
<keyword evidence="5 9" id="KW-0812">Transmembrane</keyword>
<dbReference type="EMBL" id="JBHUGH010000001">
    <property type="protein sequence ID" value="MFD1910602.1"/>
    <property type="molecule type" value="Genomic_DNA"/>
</dbReference>
<comment type="similarity">
    <text evidence="8 9">Belongs to the TRAP transporter small permease family.</text>
</comment>
<feature type="domain" description="Tripartite ATP-independent periplasmic transporters DctQ component" evidence="10">
    <location>
        <begin position="23"/>
        <end position="167"/>
    </location>
</feature>
<dbReference type="InterPro" id="IPR055348">
    <property type="entry name" value="DctQ"/>
</dbReference>